<keyword evidence="5 10" id="KW-0472">Membrane</keyword>
<dbReference type="GO" id="GO:0046872">
    <property type="term" value="F:metal ion binding"/>
    <property type="evidence" value="ECO:0007669"/>
    <property type="project" value="UniProtKB-KW"/>
</dbReference>
<dbReference type="Proteomes" id="UP000480570">
    <property type="component" value="Unassembled WGS sequence"/>
</dbReference>
<dbReference type="PANTHER" id="PTHR28259">
    <property type="entry name" value="FLUORIDE EXPORT PROTEIN 1-RELATED"/>
    <property type="match status" value="1"/>
</dbReference>
<dbReference type="PANTHER" id="PTHR28259:SF1">
    <property type="entry name" value="FLUORIDE EXPORT PROTEIN 1-RELATED"/>
    <property type="match status" value="1"/>
</dbReference>
<feature type="transmembrane region" description="Helical" evidence="10">
    <location>
        <begin position="110"/>
        <end position="130"/>
    </location>
</feature>
<organism evidence="11 12">
    <name type="scientific">Furfurilactobacillus rossiae</name>
    <dbReference type="NCBI Taxonomy" id="231049"/>
    <lineage>
        <taxon>Bacteria</taxon>
        <taxon>Bacillati</taxon>
        <taxon>Bacillota</taxon>
        <taxon>Bacilli</taxon>
        <taxon>Lactobacillales</taxon>
        <taxon>Lactobacillaceae</taxon>
        <taxon>Furfurilactobacillus</taxon>
    </lineage>
</organism>
<evidence type="ECO:0000256" key="5">
    <source>
        <dbReference type="ARBA" id="ARBA00023136"/>
    </source>
</evidence>
<evidence type="ECO:0000256" key="4">
    <source>
        <dbReference type="ARBA" id="ARBA00022989"/>
    </source>
</evidence>
<dbReference type="Pfam" id="PF02537">
    <property type="entry name" value="CRCB"/>
    <property type="match status" value="1"/>
</dbReference>
<comment type="catalytic activity">
    <reaction evidence="8">
        <text>fluoride(in) = fluoride(out)</text>
        <dbReference type="Rhea" id="RHEA:76159"/>
        <dbReference type="ChEBI" id="CHEBI:17051"/>
    </reaction>
    <physiologicalReaction direction="left-to-right" evidence="8">
        <dbReference type="Rhea" id="RHEA:76160"/>
    </physiologicalReaction>
</comment>
<keyword evidence="10" id="KW-0813">Transport</keyword>
<feature type="transmembrane region" description="Helical" evidence="10">
    <location>
        <begin position="49"/>
        <end position="68"/>
    </location>
</feature>
<comment type="function">
    <text evidence="9 10">Fluoride-specific ion channel. Important for reducing fluoride concentration in the cell, thus reducing its toxicity.</text>
</comment>
<dbReference type="HAMAP" id="MF_00454">
    <property type="entry name" value="FluC"/>
    <property type="match status" value="1"/>
</dbReference>
<feature type="transmembrane region" description="Helical" evidence="10">
    <location>
        <begin position="6"/>
        <end position="28"/>
    </location>
</feature>
<keyword evidence="10" id="KW-0406">Ion transport</keyword>
<evidence type="ECO:0000256" key="7">
    <source>
        <dbReference type="ARBA" id="ARBA00035120"/>
    </source>
</evidence>
<evidence type="ECO:0000256" key="8">
    <source>
        <dbReference type="ARBA" id="ARBA00035585"/>
    </source>
</evidence>
<evidence type="ECO:0000256" key="1">
    <source>
        <dbReference type="ARBA" id="ARBA00004651"/>
    </source>
</evidence>
<evidence type="ECO:0000256" key="3">
    <source>
        <dbReference type="ARBA" id="ARBA00022692"/>
    </source>
</evidence>
<name>A0A7C9MQX3_9LACO</name>
<comment type="activity regulation">
    <text evidence="10">Na(+) is not transported, but it plays an essential structural role and its presence is essential for fluoride channel function.</text>
</comment>
<dbReference type="GO" id="GO:0062054">
    <property type="term" value="F:fluoride channel activity"/>
    <property type="evidence" value="ECO:0007669"/>
    <property type="project" value="UniProtKB-UniRule"/>
</dbReference>
<dbReference type="InterPro" id="IPR003691">
    <property type="entry name" value="FluC"/>
</dbReference>
<evidence type="ECO:0000256" key="9">
    <source>
        <dbReference type="ARBA" id="ARBA00049940"/>
    </source>
</evidence>
<protein>
    <recommendedName>
        <fullName evidence="10">Fluoride-specific ion channel FluC</fullName>
    </recommendedName>
</protein>
<feature type="transmembrane region" description="Helical" evidence="10">
    <location>
        <begin position="80"/>
        <end position="103"/>
    </location>
</feature>
<gene>
    <name evidence="10" type="primary">fluC</name>
    <name evidence="10" type="synonym">crcB</name>
    <name evidence="11" type="ORF">GB992_07370</name>
</gene>
<feature type="binding site" evidence="10">
    <location>
        <position position="90"/>
    </location>
    <ligand>
        <name>Na(+)</name>
        <dbReference type="ChEBI" id="CHEBI:29101"/>
        <note>structural</note>
    </ligand>
</feature>
<reference evidence="11 12" key="1">
    <citation type="journal article" date="2019" name="Appl. Environ. Microbiol.">
        <title>Genetic determinants of hydroxycinnamic acid metabolism in heterofermentative lactobacilli.</title>
        <authorList>
            <person name="Gaur G."/>
            <person name="Oh J.H."/>
            <person name="Filannino P."/>
            <person name="Gobbetti M."/>
            <person name="van Pijkeren J.P."/>
            <person name="Ganzle M.G."/>
        </authorList>
    </citation>
    <scope>NUCLEOTIDE SEQUENCE [LARGE SCALE GENOMIC DNA]</scope>
    <source>
        <strain evidence="11 12">FUA3583</strain>
    </source>
</reference>
<keyword evidence="10" id="KW-0915">Sodium</keyword>
<keyword evidence="3 10" id="KW-0812">Transmembrane</keyword>
<accession>A0A7C9MQX3</accession>
<comment type="subcellular location">
    <subcellularLocation>
        <location evidence="1 10">Cell membrane</location>
        <topology evidence="1 10">Multi-pass membrane protein</topology>
    </subcellularLocation>
</comment>
<keyword evidence="6 10" id="KW-0407">Ion channel</keyword>
<comment type="similarity">
    <text evidence="7 10">Belongs to the fluoride channel Fluc/FEX (TC 1.A.43) family.</text>
</comment>
<dbReference type="AlphaFoldDB" id="A0A7C9MQX3"/>
<sequence>MVMIMFNWTSVVLAGGGAAIGATVRYLVMQIAQLISHWRLQHSGRVPSRFPWPTFLINVSGSFMLGWVMSSGLNTGIKVLVGAGVLGGFTTFSTMANEIVLLARDQRLRLAVWYGIFSLLCGVLAAVVGMKLN</sequence>
<keyword evidence="10" id="KW-0479">Metal-binding</keyword>
<evidence type="ECO:0000256" key="2">
    <source>
        <dbReference type="ARBA" id="ARBA00022475"/>
    </source>
</evidence>
<keyword evidence="4 10" id="KW-1133">Transmembrane helix</keyword>
<keyword evidence="2 10" id="KW-1003">Cell membrane</keyword>
<dbReference type="GO" id="GO:0140114">
    <property type="term" value="P:cellular detoxification of fluoride"/>
    <property type="evidence" value="ECO:0007669"/>
    <property type="project" value="UniProtKB-UniRule"/>
</dbReference>
<feature type="binding site" evidence="10">
    <location>
        <position position="87"/>
    </location>
    <ligand>
        <name>Na(+)</name>
        <dbReference type="ChEBI" id="CHEBI:29101"/>
        <note>structural</note>
    </ligand>
</feature>
<dbReference type="EMBL" id="WEZT01000014">
    <property type="protein sequence ID" value="MYV05663.1"/>
    <property type="molecule type" value="Genomic_DNA"/>
</dbReference>
<evidence type="ECO:0000256" key="10">
    <source>
        <dbReference type="HAMAP-Rule" id="MF_00454"/>
    </source>
</evidence>
<evidence type="ECO:0000313" key="11">
    <source>
        <dbReference type="EMBL" id="MYV05663.1"/>
    </source>
</evidence>
<dbReference type="GO" id="GO:0005886">
    <property type="term" value="C:plasma membrane"/>
    <property type="evidence" value="ECO:0007669"/>
    <property type="project" value="UniProtKB-SubCell"/>
</dbReference>
<evidence type="ECO:0000256" key="6">
    <source>
        <dbReference type="ARBA" id="ARBA00023303"/>
    </source>
</evidence>
<evidence type="ECO:0000313" key="12">
    <source>
        <dbReference type="Proteomes" id="UP000480570"/>
    </source>
</evidence>
<proteinExistence type="inferred from homology"/>
<comment type="caution">
    <text evidence="11">The sequence shown here is derived from an EMBL/GenBank/DDBJ whole genome shotgun (WGS) entry which is preliminary data.</text>
</comment>